<feature type="transmembrane region" description="Helical" evidence="12">
    <location>
        <begin position="48"/>
        <end position="67"/>
    </location>
</feature>
<dbReference type="AlphaFoldDB" id="F3KTG7"/>
<dbReference type="Proteomes" id="UP000016368">
    <property type="component" value="Unassembled WGS sequence"/>
</dbReference>
<dbReference type="InterPro" id="IPR036291">
    <property type="entry name" value="NAD(P)-bd_dom_sf"/>
</dbReference>
<feature type="transmembrane region" description="Helical" evidence="12">
    <location>
        <begin position="353"/>
        <end position="375"/>
    </location>
</feature>
<keyword evidence="3" id="KW-0813">Transport</keyword>
<comment type="similarity">
    <text evidence="2">Belongs to the monovalent cation:proton antiporter 2 (CPA2) transporter (TC 2.A.37) family.</text>
</comment>
<keyword evidence="7" id="KW-0630">Potassium</keyword>
<dbReference type="GO" id="GO:1902600">
    <property type="term" value="P:proton transmembrane transport"/>
    <property type="evidence" value="ECO:0007669"/>
    <property type="project" value="InterPro"/>
</dbReference>
<feature type="transmembrane region" description="Helical" evidence="12">
    <location>
        <begin position="381"/>
        <end position="402"/>
    </location>
</feature>
<feature type="transmembrane region" description="Helical" evidence="12">
    <location>
        <begin position="23"/>
        <end position="41"/>
    </location>
</feature>
<dbReference type="SUPFAM" id="SSF51735">
    <property type="entry name" value="NAD(P)-binding Rossmann-fold domains"/>
    <property type="match status" value="1"/>
</dbReference>
<dbReference type="GO" id="GO:0012505">
    <property type="term" value="C:endomembrane system"/>
    <property type="evidence" value="ECO:0007669"/>
    <property type="project" value="UniProtKB-SubCell"/>
</dbReference>
<dbReference type="GO" id="GO:0008324">
    <property type="term" value="F:monoatomic cation transmembrane transporter activity"/>
    <property type="evidence" value="ECO:0007669"/>
    <property type="project" value="InterPro"/>
</dbReference>
<evidence type="ECO:0000256" key="6">
    <source>
        <dbReference type="ARBA" id="ARBA00022692"/>
    </source>
</evidence>
<dbReference type="STRING" id="887062.HGR_08739"/>
<keyword evidence="15" id="KW-1185">Reference proteome</keyword>
<feature type="transmembrane region" description="Helical" evidence="12">
    <location>
        <begin position="73"/>
        <end position="92"/>
    </location>
</feature>
<keyword evidence="4" id="KW-0050">Antiport</keyword>
<dbReference type="GO" id="GO:0006813">
    <property type="term" value="P:potassium ion transport"/>
    <property type="evidence" value="ECO:0007669"/>
    <property type="project" value="UniProtKB-KW"/>
</dbReference>
<keyword evidence="5" id="KW-0633">Potassium transport</keyword>
<evidence type="ECO:0000313" key="14">
    <source>
        <dbReference type="EMBL" id="EGI76846.1"/>
    </source>
</evidence>
<dbReference type="OrthoDB" id="9781411at2"/>
<feature type="transmembrane region" description="Helical" evidence="12">
    <location>
        <begin position="293"/>
        <end position="312"/>
    </location>
</feature>
<feature type="transmembrane region" description="Helical" evidence="12">
    <location>
        <begin position="318"/>
        <end position="341"/>
    </location>
</feature>
<evidence type="ECO:0000256" key="3">
    <source>
        <dbReference type="ARBA" id="ARBA00022448"/>
    </source>
</evidence>
<evidence type="ECO:0000256" key="9">
    <source>
        <dbReference type="ARBA" id="ARBA00023065"/>
    </source>
</evidence>
<evidence type="ECO:0000256" key="8">
    <source>
        <dbReference type="ARBA" id="ARBA00022989"/>
    </source>
</evidence>
<protein>
    <submittedName>
        <fullName evidence="14">Putative potassium-efflux protein</fullName>
    </submittedName>
</protein>
<keyword evidence="9" id="KW-0406">Ion transport</keyword>
<keyword evidence="8 12" id="KW-1133">Transmembrane helix</keyword>
<evidence type="ECO:0000256" key="4">
    <source>
        <dbReference type="ARBA" id="ARBA00022449"/>
    </source>
</evidence>
<feature type="transmembrane region" description="Helical" evidence="12">
    <location>
        <begin position="104"/>
        <end position="128"/>
    </location>
</feature>
<dbReference type="InterPro" id="IPR038770">
    <property type="entry name" value="Na+/solute_symporter_sf"/>
</dbReference>
<dbReference type="PANTHER" id="PTHR46157">
    <property type="entry name" value="K(+) EFFLUX ANTIPORTER 3, CHLOROPLASTIC"/>
    <property type="match status" value="1"/>
</dbReference>
<evidence type="ECO:0000256" key="7">
    <source>
        <dbReference type="ARBA" id="ARBA00022958"/>
    </source>
</evidence>
<comment type="subcellular location">
    <subcellularLocation>
        <location evidence="1">Endomembrane system</location>
        <topology evidence="1">Multi-pass membrane protein</topology>
    </subcellularLocation>
</comment>
<dbReference type="FunFam" id="3.40.50.720:FF:000036">
    <property type="entry name" value="Glutathione-regulated potassium-efflux system protein KefB"/>
    <property type="match status" value="1"/>
</dbReference>
<dbReference type="NCBIfam" id="TIGR00932">
    <property type="entry name" value="2a37"/>
    <property type="match status" value="1"/>
</dbReference>
<proteinExistence type="inferred from homology"/>
<dbReference type="eggNOG" id="COG1226">
    <property type="taxonomic scope" value="Bacteria"/>
</dbReference>
<gene>
    <name evidence="14" type="ORF">HGR_08739</name>
</gene>
<evidence type="ECO:0000256" key="1">
    <source>
        <dbReference type="ARBA" id="ARBA00004127"/>
    </source>
</evidence>
<dbReference type="Gene3D" id="3.40.50.720">
    <property type="entry name" value="NAD(P)-binding Rossmann-like Domain"/>
    <property type="match status" value="1"/>
</dbReference>
<dbReference type="GO" id="GO:0015297">
    <property type="term" value="F:antiporter activity"/>
    <property type="evidence" value="ECO:0007669"/>
    <property type="project" value="UniProtKB-KW"/>
</dbReference>
<dbReference type="RefSeq" id="WP_006297802.1">
    <property type="nucleotide sequence ID" value="NZ_AEGR01000056.1"/>
</dbReference>
<dbReference type="GO" id="GO:0005886">
    <property type="term" value="C:plasma membrane"/>
    <property type="evidence" value="ECO:0007669"/>
    <property type="project" value="TreeGrafter"/>
</dbReference>
<comment type="caution">
    <text evidence="14">The sequence shown here is derived from an EMBL/GenBank/DDBJ whole genome shotgun (WGS) entry which is preliminary data.</text>
</comment>
<keyword evidence="6 12" id="KW-0812">Transmembrane</keyword>
<dbReference type="InterPro" id="IPR004771">
    <property type="entry name" value="K/H_exchanger"/>
</dbReference>
<dbReference type="Gene3D" id="1.20.1530.20">
    <property type="match status" value="1"/>
</dbReference>
<evidence type="ECO:0000256" key="5">
    <source>
        <dbReference type="ARBA" id="ARBA00022538"/>
    </source>
</evidence>
<dbReference type="InterPro" id="IPR006153">
    <property type="entry name" value="Cation/H_exchanger_TM"/>
</dbReference>
<reference evidence="14 15" key="1">
    <citation type="journal article" date="2011" name="EMBO J.">
        <title>Structural diversity of bacterial flagellar motors.</title>
        <authorList>
            <person name="Chen S."/>
            <person name="Beeby M."/>
            <person name="Murphy G.E."/>
            <person name="Leadbetter J.R."/>
            <person name="Hendrixson D.R."/>
            <person name="Briegel A."/>
            <person name="Li Z."/>
            <person name="Shi J."/>
            <person name="Tocheva E.I."/>
            <person name="Muller A."/>
            <person name="Dobro M.J."/>
            <person name="Jensen G.J."/>
        </authorList>
    </citation>
    <scope>NUCLEOTIDE SEQUENCE [LARGE SCALE GENOMIC DNA]</scope>
    <source>
        <strain evidence="14 15">ATCC 19624</strain>
    </source>
</reference>
<feature type="transmembrane region" description="Helical" evidence="12">
    <location>
        <begin position="208"/>
        <end position="226"/>
    </location>
</feature>
<dbReference type="PROSITE" id="PS51201">
    <property type="entry name" value="RCK_N"/>
    <property type="match status" value="1"/>
</dbReference>
<accession>F3KTG7</accession>
<evidence type="ECO:0000256" key="10">
    <source>
        <dbReference type="ARBA" id="ARBA00023136"/>
    </source>
</evidence>
<dbReference type="eggNOG" id="COG0475">
    <property type="taxonomic scope" value="Bacteria"/>
</dbReference>
<keyword evidence="10 12" id="KW-0472">Membrane</keyword>
<sequence>MSAALAAQDAVHAAAATGGHGPNLVPVVTLLAAAVIAVPLFKRLGLGVVLGYLAAGLLIGPSVLGLIHDPATILQTAELGVVMFLFIVGLEMRPAHLWQMRRQIFGLGVLQVGLAMVLLTPAGVALGLDWAQAWVAGTGFVLTSTAIVMQMLVERKQLASPAGQKVVSILLLEDLLIVPLLAIVTFIAPGGHDGGHVALGWQARVLNIGLALGAFLVLLAVGRWLLNPLFMLLSAARSREVMTAAALLVVLGAALWMDLGGLSTAMGAFIAGVMLAESSFRHQLEADVEPFKGLLLGLFFLAVGMSMDLTVIEAQWRLVLASVVAYMLLKSAAIYAVARLVKSSHEMALERMVLMAQGGEFAFVLYAAATSVGLMEAEVNSVYTAVIILSMVLSPLMLIAHGRWVSRCARRRINESEREYDTEMDHSPVIIAGFGRFGQMVGRLLLANGVVSTIMDSDAQHIESMRQFGFHVYYGDATRLDLLQAAGAAQAKVLVVAVDDKDAAMTIVERARQAYPHLQVLARAYDVSHYYELRKIGAHVVQREVYESSLRLGRHVLEVLGVGAYEAKEMADGFRLANERQVDAFARMREKAEFKDYIQAVRTSREELERQLREETAHRGKEGHDWEASERRARDERP</sequence>
<evidence type="ECO:0000256" key="11">
    <source>
        <dbReference type="SAM" id="MobiDB-lite"/>
    </source>
</evidence>
<dbReference type="Pfam" id="PF02254">
    <property type="entry name" value="TrkA_N"/>
    <property type="match status" value="1"/>
</dbReference>
<evidence type="ECO:0000259" key="13">
    <source>
        <dbReference type="PROSITE" id="PS51201"/>
    </source>
</evidence>
<evidence type="ECO:0000256" key="12">
    <source>
        <dbReference type="SAM" id="Phobius"/>
    </source>
</evidence>
<dbReference type="InterPro" id="IPR003148">
    <property type="entry name" value="RCK_N"/>
</dbReference>
<dbReference type="EMBL" id="AEGR01000056">
    <property type="protein sequence ID" value="EGI76846.1"/>
    <property type="molecule type" value="Genomic_DNA"/>
</dbReference>
<feature type="domain" description="RCK N-terminal" evidence="13">
    <location>
        <begin position="426"/>
        <end position="547"/>
    </location>
</feature>
<evidence type="ECO:0000313" key="15">
    <source>
        <dbReference type="Proteomes" id="UP000016368"/>
    </source>
</evidence>
<feature type="region of interest" description="Disordered" evidence="11">
    <location>
        <begin position="609"/>
        <end position="638"/>
    </location>
</feature>
<name>F3KTG7_9BURK</name>
<dbReference type="Pfam" id="PF00999">
    <property type="entry name" value="Na_H_Exchanger"/>
    <property type="match status" value="1"/>
</dbReference>
<feature type="transmembrane region" description="Helical" evidence="12">
    <location>
        <begin position="165"/>
        <end position="188"/>
    </location>
</feature>
<dbReference type="PANTHER" id="PTHR46157:SF8">
    <property type="entry name" value="GLUTATHIONE-REGULATED POTASSIUM-EFFLUX SYSTEM PROTEIN"/>
    <property type="match status" value="1"/>
</dbReference>
<organism evidence="14 15">
    <name type="scientific">Hylemonella gracilis ATCC 19624</name>
    <dbReference type="NCBI Taxonomy" id="887062"/>
    <lineage>
        <taxon>Bacteria</taxon>
        <taxon>Pseudomonadati</taxon>
        <taxon>Pseudomonadota</taxon>
        <taxon>Betaproteobacteria</taxon>
        <taxon>Burkholderiales</taxon>
        <taxon>Comamonadaceae</taxon>
        <taxon>Hylemonella</taxon>
    </lineage>
</organism>
<feature type="transmembrane region" description="Helical" evidence="12">
    <location>
        <begin position="134"/>
        <end position="153"/>
    </location>
</feature>
<evidence type="ECO:0000256" key="2">
    <source>
        <dbReference type="ARBA" id="ARBA00005551"/>
    </source>
</evidence>